<sequence>MPACVSSAQRCVMNCPPRARFSAWTSALSDGERKRTSSAQNSARSFQRRALSTATRRLPSLAPSCRIFDSGASGRRSESEP</sequence>
<evidence type="ECO:0000256" key="1">
    <source>
        <dbReference type="SAM" id="MobiDB-lite"/>
    </source>
</evidence>
<name>A0A835EV19_9POAL</name>
<feature type="region of interest" description="Disordered" evidence="1">
    <location>
        <begin position="27"/>
        <end position="51"/>
    </location>
</feature>
<protein>
    <submittedName>
        <fullName evidence="2">Uncharacterized protein</fullName>
    </submittedName>
</protein>
<accession>A0A835EV19</accession>
<comment type="caution">
    <text evidence="2">The sequence shown here is derived from an EMBL/GenBank/DDBJ whole genome shotgun (WGS) entry which is preliminary data.</text>
</comment>
<feature type="compositionally biased region" description="Polar residues" evidence="1">
    <location>
        <begin position="37"/>
        <end position="51"/>
    </location>
</feature>
<gene>
    <name evidence="2" type="ORF">HU200_025802</name>
</gene>
<dbReference type="EMBL" id="JACEFO010001717">
    <property type="protein sequence ID" value="KAF8717545.1"/>
    <property type="molecule type" value="Genomic_DNA"/>
</dbReference>
<keyword evidence="3" id="KW-1185">Reference proteome</keyword>
<dbReference type="Proteomes" id="UP000636709">
    <property type="component" value="Unassembled WGS sequence"/>
</dbReference>
<dbReference type="AlphaFoldDB" id="A0A835EV19"/>
<proteinExistence type="predicted"/>
<reference evidence="2" key="1">
    <citation type="submission" date="2020-07" db="EMBL/GenBank/DDBJ databases">
        <title>Genome sequence and genetic diversity analysis of an under-domesticated orphan crop, white fonio (Digitaria exilis).</title>
        <authorList>
            <person name="Bennetzen J.L."/>
            <person name="Chen S."/>
            <person name="Ma X."/>
            <person name="Wang X."/>
            <person name="Yssel A.E.J."/>
            <person name="Chaluvadi S.R."/>
            <person name="Johnson M."/>
            <person name="Gangashetty P."/>
            <person name="Hamidou F."/>
            <person name="Sanogo M.D."/>
            <person name="Zwaenepoel A."/>
            <person name="Wallace J."/>
            <person name="Van De Peer Y."/>
            <person name="Van Deynze A."/>
        </authorList>
    </citation>
    <scope>NUCLEOTIDE SEQUENCE</scope>
    <source>
        <tissue evidence="2">Leaves</tissue>
    </source>
</reference>
<evidence type="ECO:0000313" key="2">
    <source>
        <dbReference type="EMBL" id="KAF8717545.1"/>
    </source>
</evidence>
<evidence type="ECO:0000313" key="3">
    <source>
        <dbReference type="Proteomes" id="UP000636709"/>
    </source>
</evidence>
<organism evidence="2 3">
    <name type="scientific">Digitaria exilis</name>
    <dbReference type="NCBI Taxonomy" id="1010633"/>
    <lineage>
        <taxon>Eukaryota</taxon>
        <taxon>Viridiplantae</taxon>
        <taxon>Streptophyta</taxon>
        <taxon>Embryophyta</taxon>
        <taxon>Tracheophyta</taxon>
        <taxon>Spermatophyta</taxon>
        <taxon>Magnoliopsida</taxon>
        <taxon>Liliopsida</taxon>
        <taxon>Poales</taxon>
        <taxon>Poaceae</taxon>
        <taxon>PACMAD clade</taxon>
        <taxon>Panicoideae</taxon>
        <taxon>Panicodae</taxon>
        <taxon>Paniceae</taxon>
        <taxon>Anthephorinae</taxon>
        <taxon>Digitaria</taxon>
    </lineage>
</organism>